<dbReference type="Proteomes" id="UP000462931">
    <property type="component" value="Unassembled WGS sequence"/>
</dbReference>
<dbReference type="CDD" id="cd19410">
    <property type="entry name" value="HK9-like_sensor"/>
    <property type="match status" value="1"/>
</dbReference>
<protein>
    <recommendedName>
        <fullName evidence="2">CHASE3 domain-containing protein</fullName>
    </recommendedName>
</protein>
<keyword evidence="4" id="KW-1185">Reference proteome</keyword>
<evidence type="ECO:0000256" key="1">
    <source>
        <dbReference type="SAM" id="Phobius"/>
    </source>
</evidence>
<evidence type="ECO:0000313" key="3">
    <source>
        <dbReference type="EMBL" id="MRX46881.1"/>
    </source>
</evidence>
<dbReference type="AlphaFoldDB" id="A0A7K0FMI5"/>
<evidence type="ECO:0000259" key="2">
    <source>
        <dbReference type="Pfam" id="PF05227"/>
    </source>
</evidence>
<organism evidence="3 4">
    <name type="scientific">Pedobacter puniceum</name>
    <dbReference type="NCBI Taxonomy" id="2666136"/>
    <lineage>
        <taxon>Bacteria</taxon>
        <taxon>Pseudomonadati</taxon>
        <taxon>Bacteroidota</taxon>
        <taxon>Sphingobacteriia</taxon>
        <taxon>Sphingobacteriales</taxon>
        <taxon>Sphingobacteriaceae</taxon>
        <taxon>Pedobacter</taxon>
    </lineage>
</organism>
<name>A0A7K0FMI5_9SPHI</name>
<gene>
    <name evidence="3" type="ORF">GJJ64_06770</name>
</gene>
<dbReference type="InterPro" id="IPR007891">
    <property type="entry name" value="CHASE3"/>
</dbReference>
<feature type="transmembrane region" description="Helical" evidence="1">
    <location>
        <begin position="31"/>
        <end position="51"/>
    </location>
</feature>
<sequence>MFCLSLLFLASLKLKQTKVVAKLHIMKNKKIILTTIAVCIIIIAYNLFTLFKSYNKISDKYNSVQSKYDFAISSHSLLENIKDAESAKRGYLLTGNKAYLENYYKASFRINFEKERFKKILAYKELEKNEQDQINQLLNLVDLKSEQLRKVIDLKNNDKSEEAIALLKSYNAISLFDSLENSIKKINSQKKYQEIKDKQIINDTRETTKFKLAIGHIIILLLLVIIGILISEDKTKSLSDF</sequence>
<accession>A0A7K0FMI5</accession>
<feature type="domain" description="CHASE3" evidence="2">
    <location>
        <begin position="62"/>
        <end position="189"/>
    </location>
</feature>
<dbReference type="EMBL" id="WKJI01000001">
    <property type="protein sequence ID" value="MRX46881.1"/>
    <property type="molecule type" value="Genomic_DNA"/>
</dbReference>
<evidence type="ECO:0000313" key="4">
    <source>
        <dbReference type="Proteomes" id="UP000462931"/>
    </source>
</evidence>
<comment type="caution">
    <text evidence="3">The sequence shown here is derived from an EMBL/GenBank/DDBJ whole genome shotgun (WGS) entry which is preliminary data.</text>
</comment>
<keyword evidence="1" id="KW-0812">Transmembrane</keyword>
<reference evidence="3 4" key="1">
    <citation type="submission" date="2019-11" db="EMBL/GenBank/DDBJ databases">
        <authorList>
            <person name="Cheng Q."/>
            <person name="Yang Z."/>
        </authorList>
    </citation>
    <scope>NUCLEOTIDE SEQUENCE [LARGE SCALE GENOMIC DNA]</scope>
    <source>
        <strain evidence="3 4">HX-22-1</strain>
    </source>
</reference>
<keyword evidence="1" id="KW-0472">Membrane</keyword>
<feature type="transmembrane region" description="Helical" evidence="1">
    <location>
        <begin position="212"/>
        <end position="231"/>
    </location>
</feature>
<proteinExistence type="predicted"/>
<dbReference type="Pfam" id="PF05227">
    <property type="entry name" value="CHASE3"/>
    <property type="match status" value="1"/>
</dbReference>
<keyword evidence="1" id="KW-1133">Transmembrane helix</keyword>